<reference evidence="7" key="1">
    <citation type="submission" date="2019-10" db="EMBL/GenBank/DDBJ databases">
        <title>Draft genome sequence of Panacibacter sp. KCS-6.</title>
        <authorList>
            <person name="Yim K.J."/>
        </authorList>
    </citation>
    <scope>NUCLEOTIDE SEQUENCE</scope>
    <source>
        <strain evidence="7">KCS-6</strain>
    </source>
</reference>
<evidence type="ECO:0000256" key="2">
    <source>
        <dbReference type="ARBA" id="ARBA00022670"/>
    </source>
</evidence>
<keyword evidence="8" id="KW-1185">Reference proteome</keyword>
<keyword evidence="4 5" id="KW-0720">Serine protease</keyword>
<dbReference type="InterPro" id="IPR015500">
    <property type="entry name" value="Peptidase_S8_subtilisin-rel"/>
</dbReference>
<organism evidence="7 8">
    <name type="scientific">Limnovirga soli</name>
    <dbReference type="NCBI Taxonomy" id="2656915"/>
    <lineage>
        <taxon>Bacteria</taxon>
        <taxon>Pseudomonadati</taxon>
        <taxon>Bacteroidota</taxon>
        <taxon>Chitinophagia</taxon>
        <taxon>Chitinophagales</taxon>
        <taxon>Chitinophagaceae</taxon>
        <taxon>Limnovirga</taxon>
    </lineage>
</organism>
<dbReference type="Pfam" id="PF00082">
    <property type="entry name" value="Peptidase_S8"/>
    <property type="match status" value="1"/>
</dbReference>
<dbReference type="SUPFAM" id="SSF52743">
    <property type="entry name" value="Subtilisin-like"/>
    <property type="match status" value="1"/>
</dbReference>
<evidence type="ECO:0000259" key="6">
    <source>
        <dbReference type="Pfam" id="PF00082"/>
    </source>
</evidence>
<evidence type="ECO:0000256" key="3">
    <source>
        <dbReference type="ARBA" id="ARBA00022801"/>
    </source>
</evidence>
<evidence type="ECO:0000256" key="5">
    <source>
        <dbReference type="PROSITE-ProRule" id="PRU01240"/>
    </source>
</evidence>
<protein>
    <submittedName>
        <fullName evidence="7">S8 family serine peptidase</fullName>
    </submittedName>
</protein>
<evidence type="ECO:0000313" key="7">
    <source>
        <dbReference type="EMBL" id="NNV56154.1"/>
    </source>
</evidence>
<dbReference type="CDD" id="cd00306">
    <property type="entry name" value="Peptidases_S8_S53"/>
    <property type="match status" value="1"/>
</dbReference>
<accession>A0A8J8FJE5</accession>
<dbReference type="GO" id="GO:0006508">
    <property type="term" value="P:proteolysis"/>
    <property type="evidence" value="ECO:0007669"/>
    <property type="project" value="UniProtKB-KW"/>
</dbReference>
<dbReference type="Gene3D" id="3.40.50.200">
    <property type="entry name" value="Peptidase S8/S53 domain"/>
    <property type="match status" value="1"/>
</dbReference>
<dbReference type="GO" id="GO:0004252">
    <property type="term" value="F:serine-type endopeptidase activity"/>
    <property type="evidence" value="ECO:0007669"/>
    <property type="project" value="UniProtKB-UniRule"/>
</dbReference>
<comment type="similarity">
    <text evidence="1 5">Belongs to the peptidase S8 family.</text>
</comment>
<dbReference type="InterPro" id="IPR022398">
    <property type="entry name" value="Peptidase_S8_His-AS"/>
</dbReference>
<name>A0A8J8FJE5_9BACT</name>
<sequence length="353" mass="39051">MASFNVKASILNVRTAPVENFIDKGNVIAKLFKNAPFESVDEKINKLGTWYQDANNHWVWGEGLNPTIIKKSLKQILYPSWMLELCIPQLWMHSKGKGVGVAVIDTGINPSISNLKYNTDIFYSYNKTSVLDSFGHGTHCAGIIGADHNSNEIFGVAPESHLTICKISEDDFISENDTIRYAEAIEWCNEHDFIHIISISWGSIINNGATLKRIQDAINDAARKNKIIICSIGDASQFNDPGPVYPAALKNTISIGVIPIPPRLYSFINDSLTTITFGNEIKSYSSTQQPLVLSGSSQSNAIIAGIVALFISKNNFRYDFDKVKTMLIKSSIETDFNGKKLPVLNGNLLLNNF</sequence>
<dbReference type="AlphaFoldDB" id="A0A8J8FJE5"/>
<evidence type="ECO:0000313" key="8">
    <source>
        <dbReference type="Proteomes" id="UP000598971"/>
    </source>
</evidence>
<evidence type="ECO:0000256" key="1">
    <source>
        <dbReference type="ARBA" id="ARBA00011073"/>
    </source>
</evidence>
<comment type="caution">
    <text evidence="7">The sequence shown here is derived from an EMBL/GenBank/DDBJ whole genome shotgun (WGS) entry which is preliminary data.</text>
</comment>
<keyword evidence="2 5" id="KW-0645">Protease</keyword>
<feature type="active site" description="Charge relay system" evidence="5">
    <location>
        <position position="105"/>
    </location>
</feature>
<feature type="active site" description="Charge relay system" evidence="5">
    <location>
        <position position="297"/>
    </location>
</feature>
<dbReference type="EMBL" id="WHPF01000007">
    <property type="protein sequence ID" value="NNV56154.1"/>
    <property type="molecule type" value="Genomic_DNA"/>
</dbReference>
<evidence type="ECO:0000256" key="4">
    <source>
        <dbReference type="ARBA" id="ARBA00022825"/>
    </source>
</evidence>
<dbReference type="InterPro" id="IPR000209">
    <property type="entry name" value="Peptidase_S8/S53_dom"/>
</dbReference>
<dbReference type="PANTHER" id="PTHR43806">
    <property type="entry name" value="PEPTIDASE S8"/>
    <property type="match status" value="1"/>
</dbReference>
<proteinExistence type="inferred from homology"/>
<dbReference type="PROSITE" id="PS51892">
    <property type="entry name" value="SUBTILASE"/>
    <property type="match status" value="1"/>
</dbReference>
<feature type="active site" description="Charge relay system" evidence="5">
    <location>
        <position position="136"/>
    </location>
</feature>
<keyword evidence="3 5" id="KW-0378">Hydrolase</keyword>
<dbReference type="PRINTS" id="PR00723">
    <property type="entry name" value="SUBTILISIN"/>
</dbReference>
<gene>
    <name evidence="7" type="ORF">GD597_11845</name>
</gene>
<dbReference type="PROSITE" id="PS00137">
    <property type="entry name" value="SUBTILASE_HIS"/>
    <property type="match status" value="1"/>
</dbReference>
<dbReference type="InterPro" id="IPR036852">
    <property type="entry name" value="Peptidase_S8/S53_dom_sf"/>
</dbReference>
<dbReference type="PANTHER" id="PTHR43806:SF11">
    <property type="entry name" value="CEREVISIN-RELATED"/>
    <property type="match status" value="1"/>
</dbReference>
<feature type="domain" description="Peptidase S8/S53" evidence="6">
    <location>
        <begin position="96"/>
        <end position="331"/>
    </location>
</feature>
<dbReference type="Proteomes" id="UP000598971">
    <property type="component" value="Unassembled WGS sequence"/>
</dbReference>
<dbReference type="RefSeq" id="WP_171608085.1">
    <property type="nucleotide sequence ID" value="NZ_WHPF01000007.1"/>
</dbReference>
<dbReference type="InterPro" id="IPR050131">
    <property type="entry name" value="Peptidase_S8_subtilisin-like"/>
</dbReference>